<feature type="region of interest" description="Disordered" evidence="6">
    <location>
        <begin position="182"/>
        <end position="201"/>
    </location>
</feature>
<name>A0A0T6B2Z0_9SCAR</name>
<keyword evidence="5" id="KW-0325">Glycoprotein</keyword>
<feature type="compositionally biased region" description="Polar residues" evidence="6">
    <location>
        <begin position="238"/>
        <end position="247"/>
    </location>
</feature>
<dbReference type="PANTHER" id="PTHR12680">
    <property type="entry name" value="PUTATIVE HOMEODOMAIN TRANSCRIPTION FACTOR PHTF"/>
    <property type="match status" value="1"/>
</dbReference>
<comment type="caution">
    <text evidence="9">The sequence shown here is derived from an EMBL/GenBank/DDBJ whole genome shotgun (WGS) entry which is preliminary data.</text>
</comment>
<evidence type="ECO:0000256" key="5">
    <source>
        <dbReference type="ARBA" id="ARBA00023180"/>
    </source>
</evidence>
<dbReference type="Proteomes" id="UP000051574">
    <property type="component" value="Unassembled WGS sequence"/>
</dbReference>
<evidence type="ECO:0000256" key="4">
    <source>
        <dbReference type="ARBA" id="ARBA00023136"/>
    </source>
</evidence>
<protein>
    <recommendedName>
        <fullName evidence="8">PHTF1/2 N-terminal domain-containing protein</fullName>
    </recommendedName>
</protein>
<feature type="domain" description="PHTF1/2 N-terminal" evidence="8">
    <location>
        <begin position="2"/>
        <end position="146"/>
    </location>
</feature>
<feature type="transmembrane region" description="Helical" evidence="7">
    <location>
        <begin position="94"/>
        <end position="113"/>
    </location>
</feature>
<evidence type="ECO:0000256" key="7">
    <source>
        <dbReference type="SAM" id="Phobius"/>
    </source>
</evidence>
<keyword evidence="3 7" id="KW-1133">Transmembrane helix</keyword>
<dbReference type="InterPro" id="IPR021980">
    <property type="entry name" value="PHTF1/2_N"/>
</dbReference>
<dbReference type="AlphaFoldDB" id="A0A0T6B2Z0"/>
<keyword evidence="4 7" id="KW-0472">Membrane</keyword>
<reference evidence="9 10" key="1">
    <citation type="submission" date="2015-09" db="EMBL/GenBank/DDBJ databases">
        <title>Draft genome of the scarab beetle Oryctes borbonicus.</title>
        <authorList>
            <person name="Meyer J.M."/>
            <person name="Markov G.V."/>
            <person name="Baskaran P."/>
            <person name="Herrmann M."/>
            <person name="Sommer R.J."/>
            <person name="Roedelsperger C."/>
        </authorList>
    </citation>
    <scope>NUCLEOTIDE SEQUENCE [LARGE SCALE GENOMIC DNA]</scope>
    <source>
        <strain evidence="9">OB123</strain>
        <tissue evidence="9">Whole animal</tissue>
    </source>
</reference>
<evidence type="ECO:0000256" key="1">
    <source>
        <dbReference type="ARBA" id="ARBA00004141"/>
    </source>
</evidence>
<keyword evidence="2 7" id="KW-0812">Transmembrane</keyword>
<feature type="transmembrane region" description="Helical" evidence="7">
    <location>
        <begin position="125"/>
        <end position="144"/>
    </location>
</feature>
<evidence type="ECO:0000313" key="10">
    <source>
        <dbReference type="Proteomes" id="UP000051574"/>
    </source>
</evidence>
<accession>A0A0T6B2Z0</accession>
<dbReference type="GO" id="GO:0016020">
    <property type="term" value="C:membrane"/>
    <property type="evidence" value="ECO:0007669"/>
    <property type="project" value="UniProtKB-SubCell"/>
</dbReference>
<dbReference type="Pfam" id="PF12129">
    <property type="entry name" value="PHTF1-2_N"/>
    <property type="match status" value="1"/>
</dbReference>
<sequence length="434" mass="49969">MDSVAWYQKKIATYDKQEWEKIIERRILDGVPQVQMKSTKLKENYIDLDLIRGSSFTKAKPKHGFLTVAQLATLRLIFLPYYSKWLVRQISKKVYLTILTLYILEILSIILYTLTDYETVPLSELLIPIIMMWILIVIQSQIGATNPDPKLAFKESFSRKHVRRKYKRKTYSNLEEKSDLTCNSLNDEEDDESSEIEKKSEVKSKIRSTKNIFTRTKVLKPPFQRGISYTNDDGFESLRSNATSSSDNNDESRVPKSIKCYLTNYEKAHTSKNTHIYNNHMPTPLSLTNRRQSEPNLVYRTEIETLNHNRSCSPQCQKYTDYSYETDDDLWIRASSISNVIKKRSDCTGITTNSSDIGESDSQYECSDRDYSDEYDVKSATLTPLCLSRKEAVTFWIACSKSTLTSANLNEVFLITTSFFIGAHTNSIGLSLQG</sequence>
<keyword evidence="10" id="KW-1185">Reference proteome</keyword>
<gene>
    <name evidence="9" type="ORF">AMK59_5142</name>
</gene>
<evidence type="ECO:0000259" key="8">
    <source>
        <dbReference type="Pfam" id="PF12129"/>
    </source>
</evidence>
<evidence type="ECO:0000313" key="9">
    <source>
        <dbReference type="EMBL" id="KRT81525.1"/>
    </source>
</evidence>
<dbReference type="OrthoDB" id="10066656at2759"/>
<proteinExistence type="predicted"/>
<feature type="region of interest" description="Disordered" evidence="6">
    <location>
        <begin position="230"/>
        <end position="253"/>
    </location>
</feature>
<dbReference type="PANTHER" id="PTHR12680:SF6">
    <property type="entry name" value="PROTEIN PHTF"/>
    <property type="match status" value="1"/>
</dbReference>
<dbReference type="GO" id="GO:0005783">
    <property type="term" value="C:endoplasmic reticulum"/>
    <property type="evidence" value="ECO:0007669"/>
    <property type="project" value="InterPro"/>
</dbReference>
<evidence type="ECO:0000256" key="6">
    <source>
        <dbReference type="SAM" id="MobiDB-lite"/>
    </source>
</evidence>
<dbReference type="EMBL" id="LJIG01016130">
    <property type="protein sequence ID" value="KRT81525.1"/>
    <property type="molecule type" value="Genomic_DNA"/>
</dbReference>
<comment type="subcellular location">
    <subcellularLocation>
        <location evidence="1">Membrane</location>
        <topology evidence="1">Multi-pass membrane protein</topology>
    </subcellularLocation>
</comment>
<evidence type="ECO:0000256" key="2">
    <source>
        <dbReference type="ARBA" id="ARBA00022692"/>
    </source>
</evidence>
<organism evidence="9 10">
    <name type="scientific">Oryctes borbonicus</name>
    <dbReference type="NCBI Taxonomy" id="1629725"/>
    <lineage>
        <taxon>Eukaryota</taxon>
        <taxon>Metazoa</taxon>
        <taxon>Ecdysozoa</taxon>
        <taxon>Arthropoda</taxon>
        <taxon>Hexapoda</taxon>
        <taxon>Insecta</taxon>
        <taxon>Pterygota</taxon>
        <taxon>Neoptera</taxon>
        <taxon>Endopterygota</taxon>
        <taxon>Coleoptera</taxon>
        <taxon>Polyphaga</taxon>
        <taxon>Scarabaeiformia</taxon>
        <taxon>Scarabaeidae</taxon>
        <taxon>Dynastinae</taxon>
        <taxon>Oryctes</taxon>
    </lineage>
</organism>
<dbReference type="InterPro" id="IPR039775">
    <property type="entry name" value="PHTF1/2"/>
</dbReference>
<evidence type="ECO:0000256" key="3">
    <source>
        <dbReference type="ARBA" id="ARBA00022989"/>
    </source>
</evidence>